<dbReference type="Proteomes" id="UP000244896">
    <property type="component" value="Chromosome"/>
</dbReference>
<protein>
    <recommendedName>
        <fullName evidence="4">Lipoprotein</fullName>
    </recommendedName>
</protein>
<name>A0A2U8E3J6_9BACT</name>
<proteinExistence type="predicted"/>
<sequence>MLFFRRLFSNKLSLVLLALGSVVFANAVQAQAMVYSTNTGTIPGTAIEYTVTLEDDVTSRLAIRFKMKNNSDKPYFIARGAFDVPGHMSVFFSTDDTPIITSTGDWASELLPGGVVMGNLPLLPGKTINEIFPIGVYYDKIYKKRRESNVYIYWGITMPSSSDDAQQAVLEERPMRPVQHELLPRIGGMLALPKNENGATVYNRRK</sequence>
<evidence type="ECO:0000313" key="2">
    <source>
        <dbReference type="EMBL" id="AWI09102.1"/>
    </source>
</evidence>
<dbReference type="AlphaFoldDB" id="A0A2U8E3J6"/>
<dbReference type="OrthoDB" id="9882351at2"/>
<gene>
    <name evidence="2" type="ORF">CKA38_07495</name>
</gene>
<feature type="signal peptide" evidence="1">
    <location>
        <begin position="1"/>
        <end position="27"/>
    </location>
</feature>
<organism evidence="2 3">
    <name type="scientific">Ereboglobus luteus</name>
    <dbReference type="NCBI Taxonomy" id="1796921"/>
    <lineage>
        <taxon>Bacteria</taxon>
        <taxon>Pseudomonadati</taxon>
        <taxon>Verrucomicrobiota</taxon>
        <taxon>Opitutia</taxon>
        <taxon>Opitutales</taxon>
        <taxon>Opitutaceae</taxon>
        <taxon>Ereboglobus</taxon>
    </lineage>
</organism>
<feature type="chain" id="PRO_5015999178" description="Lipoprotein" evidence="1">
    <location>
        <begin position="28"/>
        <end position="206"/>
    </location>
</feature>
<evidence type="ECO:0000313" key="3">
    <source>
        <dbReference type="Proteomes" id="UP000244896"/>
    </source>
</evidence>
<evidence type="ECO:0000256" key="1">
    <source>
        <dbReference type="SAM" id="SignalP"/>
    </source>
</evidence>
<dbReference type="EMBL" id="CP023004">
    <property type="protein sequence ID" value="AWI09102.1"/>
    <property type="molecule type" value="Genomic_DNA"/>
</dbReference>
<reference evidence="2 3" key="1">
    <citation type="journal article" date="2018" name="Syst. Appl. Microbiol.">
        <title>Ereboglobus luteus gen. nov. sp. nov. from cockroach guts, and new insights into the oxygen relationship of the genera Opitutus and Didymococcus (Verrucomicrobia: Opitutaceae).</title>
        <authorList>
            <person name="Tegtmeier D."/>
            <person name="Belitz A."/>
            <person name="Radek R."/>
            <person name="Heimerl T."/>
            <person name="Brune A."/>
        </authorList>
    </citation>
    <scope>NUCLEOTIDE SEQUENCE [LARGE SCALE GENOMIC DNA]</scope>
    <source>
        <strain evidence="2 3">Ho45</strain>
    </source>
</reference>
<accession>A0A2U8E3J6</accession>
<dbReference type="KEGG" id="elut:CKA38_07495"/>
<keyword evidence="1" id="KW-0732">Signal</keyword>
<evidence type="ECO:0008006" key="4">
    <source>
        <dbReference type="Google" id="ProtNLM"/>
    </source>
</evidence>
<dbReference type="RefSeq" id="WP_108824915.1">
    <property type="nucleotide sequence ID" value="NZ_CP023004.1"/>
</dbReference>
<keyword evidence="3" id="KW-1185">Reference proteome</keyword>